<sequence>MKSQLVIALLAAAANARSLSTRTAESNLFSGDGTYFSPGTSACREQNTSRDLIAALNAPQYGDITAVSPHCGRCALVRGPLGQAKVKIVDACPECVLGSLDLSLAAFEQIAHKLEGRVKIIWEFVAC</sequence>
<evidence type="ECO:0000256" key="2">
    <source>
        <dbReference type="SAM" id="SignalP"/>
    </source>
</evidence>
<evidence type="ECO:0000256" key="1">
    <source>
        <dbReference type="ARBA" id="ARBA00022729"/>
    </source>
</evidence>
<dbReference type="AlphaFoldDB" id="A0A1Y1W820"/>
<gene>
    <name evidence="3" type="ORF">DL89DRAFT_267693</name>
</gene>
<organism evidence="3 4">
    <name type="scientific">Linderina pennispora</name>
    <dbReference type="NCBI Taxonomy" id="61395"/>
    <lineage>
        <taxon>Eukaryota</taxon>
        <taxon>Fungi</taxon>
        <taxon>Fungi incertae sedis</taxon>
        <taxon>Zoopagomycota</taxon>
        <taxon>Kickxellomycotina</taxon>
        <taxon>Kickxellomycetes</taxon>
        <taxon>Kickxellales</taxon>
        <taxon>Kickxellaceae</taxon>
        <taxon>Linderina</taxon>
    </lineage>
</organism>
<comment type="caution">
    <text evidence="3">The sequence shown here is derived from an EMBL/GenBank/DDBJ whole genome shotgun (WGS) entry which is preliminary data.</text>
</comment>
<evidence type="ECO:0000313" key="3">
    <source>
        <dbReference type="EMBL" id="ORX69488.1"/>
    </source>
</evidence>
<feature type="chain" id="PRO_5012033538" description="RlpA-like protein double-psi beta-barrel domain-containing protein" evidence="2">
    <location>
        <begin position="17"/>
        <end position="127"/>
    </location>
</feature>
<name>A0A1Y1W820_9FUNG</name>
<dbReference type="InterPro" id="IPR036908">
    <property type="entry name" value="RlpA-like_sf"/>
</dbReference>
<reference evidence="3 4" key="1">
    <citation type="submission" date="2016-07" db="EMBL/GenBank/DDBJ databases">
        <title>Pervasive Adenine N6-methylation of Active Genes in Fungi.</title>
        <authorList>
            <consortium name="DOE Joint Genome Institute"/>
            <person name="Mondo S.J."/>
            <person name="Dannebaum R.O."/>
            <person name="Kuo R.C."/>
            <person name="Labutti K."/>
            <person name="Haridas S."/>
            <person name="Kuo A."/>
            <person name="Salamov A."/>
            <person name="Ahrendt S.R."/>
            <person name="Lipzen A."/>
            <person name="Sullivan W."/>
            <person name="Andreopoulos W.B."/>
            <person name="Clum A."/>
            <person name="Lindquist E."/>
            <person name="Daum C."/>
            <person name="Ramamoorthy G.K."/>
            <person name="Gryganskyi A."/>
            <person name="Culley D."/>
            <person name="Magnuson J.K."/>
            <person name="James T.Y."/>
            <person name="O'Malley M.A."/>
            <person name="Stajich J.E."/>
            <person name="Spatafora J.W."/>
            <person name="Visel A."/>
            <person name="Grigoriev I.V."/>
        </authorList>
    </citation>
    <scope>NUCLEOTIDE SEQUENCE [LARGE SCALE GENOMIC DNA]</scope>
    <source>
        <strain evidence="3 4">ATCC 12442</strain>
    </source>
</reference>
<accession>A0A1Y1W820</accession>
<dbReference type="PANTHER" id="PTHR31836:SF21">
    <property type="entry name" value="EXPANSIN-LIKE PROTEIN 7"/>
    <property type="match status" value="1"/>
</dbReference>
<keyword evidence="4" id="KW-1185">Reference proteome</keyword>
<dbReference type="STRING" id="61395.A0A1Y1W820"/>
<dbReference type="InterPro" id="IPR051477">
    <property type="entry name" value="Expansin_CellWall"/>
</dbReference>
<dbReference type="Proteomes" id="UP000193922">
    <property type="component" value="Unassembled WGS sequence"/>
</dbReference>
<dbReference type="EMBL" id="MCFD01000007">
    <property type="protein sequence ID" value="ORX69488.1"/>
    <property type="molecule type" value="Genomic_DNA"/>
</dbReference>
<proteinExistence type="predicted"/>
<dbReference type="Gene3D" id="2.40.40.10">
    <property type="entry name" value="RlpA-like domain"/>
    <property type="match status" value="1"/>
</dbReference>
<dbReference type="GeneID" id="63804264"/>
<dbReference type="RefSeq" id="XP_040743176.1">
    <property type="nucleotide sequence ID" value="XM_040887616.1"/>
</dbReference>
<feature type="signal peptide" evidence="2">
    <location>
        <begin position="1"/>
        <end position="16"/>
    </location>
</feature>
<keyword evidence="1 2" id="KW-0732">Signal</keyword>
<dbReference type="CDD" id="cd22191">
    <property type="entry name" value="DPBB_RlpA_EXP_N-like"/>
    <property type="match status" value="1"/>
</dbReference>
<evidence type="ECO:0000313" key="4">
    <source>
        <dbReference type="Proteomes" id="UP000193922"/>
    </source>
</evidence>
<dbReference type="OrthoDB" id="406505at2759"/>
<dbReference type="SUPFAM" id="SSF50685">
    <property type="entry name" value="Barwin-like endoglucanases"/>
    <property type="match status" value="1"/>
</dbReference>
<dbReference type="PANTHER" id="PTHR31836">
    <property type="match status" value="1"/>
</dbReference>
<protein>
    <recommendedName>
        <fullName evidence="5">RlpA-like protein double-psi beta-barrel domain-containing protein</fullName>
    </recommendedName>
</protein>
<evidence type="ECO:0008006" key="5">
    <source>
        <dbReference type="Google" id="ProtNLM"/>
    </source>
</evidence>